<dbReference type="EMBL" id="JAIMJA010000006">
    <property type="protein sequence ID" value="MCE2594748.1"/>
    <property type="molecule type" value="Genomic_DNA"/>
</dbReference>
<dbReference type="Proteomes" id="UP001201273">
    <property type="component" value="Unassembled WGS sequence"/>
</dbReference>
<comment type="similarity">
    <text evidence="1">Belongs to the flagella basal body rod proteins family.</text>
</comment>
<evidence type="ECO:0000313" key="3">
    <source>
        <dbReference type="EMBL" id="MCE2594748.1"/>
    </source>
</evidence>
<sequence>MNIQSAFSIGVEGFQRAQQQVTQSASNIAQQTIDSANANGNAGIVQDAQTSATLLPADRTQQSVVTELVNLTVAEHQAKASAKTISAADEMIGSIIDIKV</sequence>
<evidence type="ECO:0000259" key="2">
    <source>
        <dbReference type="Pfam" id="PF06429"/>
    </source>
</evidence>
<feature type="domain" description="Flagellar basal-body/hook protein C-terminal" evidence="2">
    <location>
        <begin position="63"/>
        <end position="97"/>
    </location>
</feature>
<proteinExistence type="inferred from homology"/>
<evidence type="ECO:0000313" key="4">
    <source>
        <dbReference type="Proteomes" id="UP001201273"/>
    </source>
</evidence>
<dbReference type="InterPro" id="IPR010930">
    <property type="entry name" value="Flg_bb/hook_C_dom"/>
</dbReference>
<name>A0ABS8W8B8_9GAMM</name>
<dbReference type="RefSeq" id="WP_233052269.1">
    <property type="nucleotide sequence ID" value="NZ_JAIMJA010000006.1"/>
</dbReference>
<reference evidence="3 4" key="1">
    <citation type="journal article" date="2022" name="Environ. Microbiol. Rep.">
        <title>Eco-phylogenetic analyses reveal divergent evolution of vitamin B12 metabolism in the marine bacterial family 'Psychromonadaceae'.</title>
        <authorList>
            <person name="Jin X."/>
            <person name="Yang Y."/>
            <person name="Cao H."/>
            <person name="Gao B."/>
            <person name="Zhao Z."/>
        </authorList>
    </citation>
    <scope>NUCLEOTIDE SEQUENCE [LARGE SCALE GENOMIC DNA]</scope>
    <source>
        <strain evidence="3 4">MKS20</strain>
    </source>
</reference>
<keyword evidence="4" id="KW-1185">Reference proteome</keyword>
<protein>
    <recommendedName>
        <fullName evidence="2">Flagellar basal-body/hook protein C-terminal domain-containing protein</fullName>
    </recommendedName>
</protein>
<comment type="caution">
    <text evidence="3">The sequence shown here is derived from an EMBL/GenBank/DDBJ whole genome shotgun (WGS) entry which is preliminary data.</text>
</comment>
<dbReference type="Pfam" id="PF06429">
    <property type="entry name" value="Flg_bbr_C"/>
    <property type="match status" value="1"/>
</dbReference>
<organism evidence="3 4">
    <name type="scientific">Motilimonas cestriensis</name>
    <dbReference type="NCBI Taxonomy" id="2742685"/>
    <lineage>
        <taxon>Bacteria</taxon>
        <taxon>Pseudomonadati</taxon>
        <taxon>Pseudomonadota</taxon>
        <taxon>Gammaproteobacteria</taxon>
        <taxon>Alteromonadales</taxon>
        <taxon>Alteromonadales genera incertae sedis</taxon>
        <taxon>Motilimonas</taxon>
    </lineage>
</organism>
<gene>
    <name evidence="3" type="ORF">K6Y31_07955</name>
</gene>
<evidence type="ECO:0000256" key="1">
    <source>
        <dbReference type="ARBA" id="ARBA00009677"/>
    </source>
</evidence>
<accession>A0ABS8W8B8</accession>